<feature type="signal peptide" evidence="2">
    <location>
        <begin position="1"/>
        <end position="22"/>
    </location>
</feature>
<proteinExistence type="predicted"/>
<organism evidence="3 4">
    <name type="scientific">Roseimaritima ulvae</name>
    <dbReference type="NCBI Taxonomy" id="980254"/>
    <lineage>
        <taxon>Bacteria</taxon>
        <taxon>Pseudomonadati</taxon>
        <taxon>Planctomycetota</taxon>
        <taxon>Planctomycetia</taxon>
        <taxon>Pirellulales</taxon>
        <taxon>Pirellulaceae</taxon>
        <taxon>Roseimaritima</taxon>
    </lineage>
</organism>
<keyword evidence="2" id="KW-0732">Signal</keyword>
<sequence precursor="true">MKYSVLIFTASCLMMVGSSTYAGHVTGITDVGPTVQQTAPAIVAYTGANPALGQSEISNGIVSGLADPTTLYPVGSNTSQVNVTYDTGPGGFDGNFFRWTLNSTDVNISRVVFTITDVVIPDPPSATFDSPNTPSAWQSTMSADRKTLTFDTNNALPYYTPVSANIEFLFQIDLTNAPGNTGSFNLAMQAGNPEPGSMALAAVAMTVLGGGAARRRHKKKQQAQAEAEAEAVAV</sequence>
<reference evidence="3 4" key="1">
    <citation type="submission" date="2019-08" db="EMBL/GenBank/DDBJ databases">
        <title>Deep-cultivation of Planctomycetes and their phenomic and genomic characterization uncovers novel biology.</title>
        <authorList>
            <person name="Wiegand S."/>
            <person name="Jogler M."/>
            <person name="Boedeker C."/>
            <person name="Pinto D."/>
            <person name="Vollmers J."/>
            <person name="Rivas-Marin E."/>
            <person name="Kohn T."/>
            <person name="Peeters S.H."/>
            <person name="Heuer A."/>
            <person name="Rast P."/>
            <person name="Oberbeckmann S."/>
            <person name="Bunk B."/>
            <person name="Jeske O."/>
            <person name="Meyerdierks A."/>
            <person name="Storesund J.E."/>
            <person name="Kallscheuer N."/>
            <person name="Luecker S."/>
            <person name="Lage O.M."/>
            <person name="Pohl T."/>
            <person name="Merkel B.J."/>
            <person name="Hornburger P."/>
            <person name="Mueller R.-W."/>
            <person name="Bruemmer F."/>
            <person name="Labrenz M."/>
            <person name="Spormann A.M."/>
            <person name="Op den Camp H."/>
            <person name="Overmann J."/>
            <person name="Amann R."/>
            <person name="Jetten M.S.M."/>
            <person name="Mascher T."/>
            <person name="Medema M.H."/>
            <person name="Devos D.P."/>
            <person name="Kaster A.-K."/>
            <person name="Ovreas L."/>
            <person name="Rohde M."/>
            <person name="Galperin M.Y."/>
            <person name="Jogler C."/>
        </authorList>
    </citation>
    <scope>NUCLEOTIDE SEQUENCE [LARGE SCALE GENOMIC DNA]</scope>
    <source>
        <strain evidence="3 4">UC8</strain>
    </source>
</reference>
<dbReference type="AlphaFoldDB" id="A0A5B9QIF9"/>
<evidence type="ECO:0000256" key="1">
    <source>
        <dbReference type="SAM" id="MobiDB-lite"/>
    </source>
</evidence>
<evidence type="ECO:0000313" key="3">
    <source>
        <dbReference type="EMBL" id="QEG38674.1"/>
    </source>
</evidence>
<dbReference type="Proteomes" id="UP000325286">
    <property type="component" value="Chromosome"/>
</dbReference>
<protein>
    <recommendedName>
        <fullName evidence="5">PEP-CTERM protein-sorting domain-containing protein</fullName>
    </recommendedName>
</protein>
<evidence type="ECO:0000256" key="2">
    <source>
        <dbReference type="SAM" id="SignalP"/>
    </source>
</evidence>
<evidence type="ECO:0008006" key="5">
    <source>
        <dbReference type="Google" id="ProtNLM"/>
    </source>
</evidence>
<gene>
    <name evidence="3" type="ORF">UC8_06320</name>
</gene>
<dbReference type="EMBL" id="CP042914">
    <property type="protein sequence ID" value="QEG38674.1"/>
    <property type="molecule type" value="Genomic_DNA"/>
</dbReference>
<name>A0A5B9QIF9_9BACT</name>
<dbReference type="KEGG" id="rul:UC8_06320"/>
<feature type="region of interest" description="Disordered" evidence="1">
    <location>
        <begin position="213"/>
        <end position="234"/>
    </location>
</feature>
<keyword evidence="4" id="KW-1185">Reference proteome</keyword>
<evidence type="ECO:0000313" key="4">
    <source>
        <dbReference type="Proteomes" id="UP000325286"/>
    </source>
</evidence>
<feature type="chain" id="PRO_5023151160" description="PEP-CTERM protein-sorting domain-containing protein" evidence="2">
    <location>
        <begin position="23"/>
        <end position="234"/>
    </location>
</feature>
<accession>A0A5B9QIF9</accession>